<dbReference type="GO" id="GO:0006302">
    <property type="term" value="P:double-strand break repair"/>
    <property type="evidence" value="ECO:0007669"/>
    <property type="project" value="InterPro"/>
</dbReference>
<evidence type="ECO:0000256" key="16">
    <source>
        <dbReference type="ARBA" id="ARBA00023242"/>
    </source>
</evidence>
<dbReference type="Proteomes" id="UP000678499">
    <property type="component" value="Unassembled WGS sequence"/>
</dbReference>
<feature type="compositionally biased region" description="Basic and acidic residues" evidence="20">
    <location>
        <begin position="1631"/>
        <end position="1650"/>
    </location>
</feature>
<evidence type="ECO:0000256" key="7">
    <source>
        <dbReference type="ARBA" id="ARBA00022723"/>
    </source>
</evidence>
<feature type="domain" description="SKI-interacting protein SKIP SNW" evidence="21">
    <location>
        <begin position="1489"/>
        <end position="1649"/>
    </location>
</feature>
<gene>
    <name evidence="23" type="ORF">NMOB1V02_LOCUS1224</name>
</gene>
<dbReference type="InterPro" id="IPR004584">
    <property type="entry name" value="Rad50_eukaryotes"/>
</dbReference>
<evidence type="ECO:0000256" key="3">
    <source>
        <dbReference type="ARBA" id="ARBA00004286"/>
    </source>
</evidence>
<evidence type="ECO:0000256" key="9">
    <source>
        <dbReference type="ARBA" id="ARBA00022763"/>
    </source>
</evidence>
<dbReference type="EMBL" id="CAJPEX010000119">
    <property type="protein sequence ID" value="CAG0913483.1"/>
    <property type="molecule type" value="Genomic_DNA"/>
</dbReference>
<evidence type="ECO:0000256" key="18">
    <source>
        <dbReference type="ARBA" id="ARBA00049360"/>
    </source>
</evidence>
<comment type="cofactor">
    <cofactor evidence="1">
        <name>Zn(2+)</name>
        <dbReference type="ChEBI" id="CHEBI:29105"/>
    </cofactor>
</comment>
<comment type="catalytic activity">
    <reaction evidence="18">
        <text>ATP + H2O = ADP + phosphate + H(+)</text>
        <dbReference type="Rhea" id="RHEA:13065"/>
        <dbReference type="ChEBI" id="CHEBI:15377"/>
        <dbReference type="ChEBI" id="CHEBI:15378"/>
        <dbReference type="ChEBI" id="CHEBI:30616"/>
        <dbReference type="ChEBI" id="CHEBI:43474"/>
        <dbReference type="ChEBI" id="CHEBI:456216"/>
    </reaction>
</comment>
<dbReference type="GO" id="GO:0046872">
    <property type="term" value="F:metal ion binding"/>
    <property type="evidence" value="ECO:0007669"/>
    <property type="project" value="UniProtKB-KW"/>
</dbReference>
<accession>A0A7R9BFD6</accession>
<dbReference type="GO" id="GO:0043047">
    <property type="term" value="F:single-stranded telomeric DNA binding"/>
    <property type="evidence" value="ECO:0007669"/>
    <property type="project" value="TreeGrafter"/>
</dbReference>
<sequence>MSTFLGMSVNGVRSFCPGREEKIEFEAPLTLILGQNGCGKTTLIESLKLAVSGDYPPQSDMGRSFIHDPKMTDTSKVRATVKLRFVGKRDTIVEVCRNVEVQLKSDGKLQLKTVDCAIRKRHIHNLWPPKMATSKCIDVNQEIEHLLGVPKAVMTDVMFCHQEDSNWPLDEPKRVKEKFDKIFSADKYIKGMNEIHKKRKKIQEDLKESRLRLTYSKSDREMAKSKRLELRQLESKLEVVEADLERLKGESAALKQQRIELATKEEALKEARSKKDRSCAKLDYLRKTADDLLESVGEEPGESKEDLLRHVESFPTRIENIESELKSAEAQLEKCAKSRKTFNNQRDADQKRLGQLESEEKIQGIRVTRRLEEARKLVDDYHIVPGNESSGEFVDQVAAQLDSLLEDKKMYVETMRFEWDEAIQACANKLGALREERSGIQTEIRLKKESIATWGTEAQAKKKKCNSSLARDSEQQRQDLNDELASLDADIVKEEQSSERDACEAQCNQLNEERAAKKQRRKQLKAEYDELAEKQAAVTQAEELRKDLKSKREAVDKAWDADMRDRFGQVLDVADVDLNTLTLLLDEKHASLEEQLKCKEAEARRMREEHGLVKAQFQHANERLAKLGSGIQELDVKLKKSLGAEKSLQTAMDENQSRISELSEAISEGAAFGKLMDKFVAAFRCRSKPHCLVCNRGFVSAEEAESAAVAVKQRIQGAAKMDDLQAEFLECQQKSKMLESLLPVSAKRAELQKEKPALQKEVEELERETSSGSANLTAAEKAVEEMKELLSKCRLLFGPAESLSLRLHETQALKLKLSAAERNLGLNRSFTETPKKTLAEAKAELDDLEHSLEKIDFDVQQLQTKREQRAQKLLRLRQKRVGIEDAIREVRKALEEGMLAEQRLMELERWIHAAKGEVELKEKELRPMEDREKNLLKEKSEAEDKKRRVMDSGRQEMERLKSQKAEFERTGKEIEEYKARGVGRELEEVRRKLVAVARELDSNTREEAQVRERVSGLQSEVGNSKLRHQQLKSSLKLLETREAIQAEEEQLKELTAQYEKCNPTHLLDQIHAVSSKWIHLEKETTEKAVERNMMQKNAEERRVELEEKRLKDAHVLYAKGVYELSVLEGICEDLNHYYICLDKAILKFHSEKMSEINRILEEMWRETYRGGDIDYIQILTERNDKDTDLGLDAKRRVYNYRVVMFKGTTMLDMRGRCSAGQKILACLIIRMALAQAFGANCGVLALDEPTTNLDSQNIAALAEALMNIVDKRRGQQSFQLVIITHDVEFLNKIIQKEKVSHFFKVSRNLIILPPPVQSGWDADAVSKPTSASSSSSLPGVIAVIASCTAPPYGDRKGWVPRNQEDYGDGGAYPEVAVAQYPLGMGRSGQQDGAKKSNAVAVQLDASGKVKYDVLARQGARADKVIYSKFTDLLPASARGDLGDDDLRVPDDEEVDETTTATREALEKLTQSKITAAMPVRAAEKTAPAQYIRYTPAQQGAGFNSGAKQRIIRMVEVQKDPMEPPRFKINQKIPRGPPSPPAPVLHSPTRKVTVKEQQEWKIPPCISNWKNAKGYTIPLDKRLAADGRGLQQMHINEKFAKLAESLFIADRKAREAVELRATMEKRLAKIEKEKREEHLRQMAQRARDERAGLGPSRPSRHEDDVGAGVGGSRDEDPEEAARRERDALRQDRHRERHWERKAGGEKKKAARERERDITEQIALGKPSRGPGGGSEAQFDQRLFNQSKGMDSGFGDDEAYNVYDQAWRSSGTVGQTIYRPSKSAVQEGLDYERLAQGNRFVSEKNATSTGLTGPVQFEKHQRPGGSSSSNRAAAAAADEGDDPFGAGLEDFFKQAIQNKRSDKDDKGGGDQKRRRRE</sequence>
<dbReference type="GO" id="GO:0007004">
    <property type="term" value="P:telomere maintenance via telomerase"/>
    <property type="evidence" value="ECO:0007669"/>
    <property type="project" value="TreeGrafter"/>
</dbReference>
<keyword evidence="10" id="KW-0378">Hydrolase</keyword>
<feature type="coiled-coil region" evidence="19">
    <location>
        <begin position="470"/>
        <end position="558"/>
    </location>
</feature>
<evidence type="ECO:0000256" key="12">
    <source>
        <dbReference type="ARBA" id="ARBA00022840"/>
    </source>
</evidence>
<evidence type="ECO:0000259" key="21">
    <source>
        <dbReference type="Pfam" id="PF02731"/>
    </source>
</evidence>
<dbReference type="SUPFAM" id="SSF52540">
    <property type="entry name" value="P-loop containing nucleoside triphosphate hydrolases"/>
    <property type="match status" value="2"/>
</dbReference>
<dbReference type="GO" id="GO:0003691">
    <property type="term" value="F:double-stranded telomeric DNA binding"/>
    <property type="evidence" value="ECO:0007669"/>
    <property type="project" value="TreeGrafter"/>
</dbReference>
<dbReference type="PANTHER" id="PTHR18867:SF12">
    <property type="entry name" value="DNA REPAIR PROTEIN RAD50"/>
    <property type="match status" value="1"/>
</dbReference>
<feature type="region of interest" description="Disordered" evidence="20">
    <location>
        <begin position="1631"/>
        <end position="1755"/>
    </location>
</feature>
<dbReference type="GO" id="GO:0000398">
    <property type="term" value="P:mRNA splicing, via spliceosome"/>
    <property type="evidence" value="ECO:0007669"/>
    <property type="project" value="InterPro"/>
</dbReference>
<keyword evidence="8" id="KW-0547">Nucleotide-binding</keyword>
<feature type="compositionally biased region" description="Basic and acidic residues" evidence="20">
    <location>
        <begin position="1678"/>
        <end position="1717"/>
    </location>
</feature>
<keyword evidence="12" id="KW-0067">ATP-binding</keyword>
<evidence type="ECO:0000256" key="15">
    <source>
        <dbReference type="ARBA" id="ARBA00023204"/>
    </source>
</evidence>
<dbReference type="EMBL" id="OA882156">
    <property type="protein sequence ID" value="CAD7273331.1"/>
    <property type="molecule type" value="Genomic_DNA"/>
</dbReference>
<dbReference type="GO" id="GO:0000722">
    <property type="term" value="P:telomere maintenance via recombination"/>
    <property type="evidence" value="ECO:0007669"/>
    <property type="project" value="UniProtKB-ARBA"/>
</dbReference>
<evidence type="ECO:0000256" key="19">
    <source>
        <dbReference type="SAM" id="Coils"/>
    </source>
</evidence>
<keyword evidence="15" id="KW-0234">DNA repair</keyword>
<dbReference type="GO" id="GO:0030870">
    <property type="term" value="C:Mre11 complex"/>
    <property type="evidence" value="ECO:0007669"/>
    <property type="project" value="InterPro"/>
</dbReference>
<dbReference type="GO" id="GO:0016887">
    <property type="term" value="F:ATP hydrolysis activity"/>
    <property type="evidence" value="ECO:0007669"/>
    <property type="project" value="InterPro"/>
</dbReference>
<keyword evidence="6" id="KW-0158">Chromosome</keyword>
<evidence type="ECO:0000256" key="17">
    <source>
        <dbReference type="ARBA" id="ARBA00023254"/>
    </source>
</evidence>
<dbReference type="Gene3D" id="3.40.50.300">
    <property type="entry name" value="P-loop containing nucleotide triphosphate hydrolases"/>
    <property type="match status" value="2"/>
</dbReference>
<evidence type="ECO:0000256" key="6">
    <source>
        <dbReference type="ARBA" id="ARBA00022454"/>
    </source>
</evidence>
<keyword evidence="11" id="KW-0862">Zinc</keyword>
<keyword evidence="16" id="KW-0539">Nucleus</keyword>
<comment type="similarity">
    <text evidence="4">Belongs to the SMC family. RAD50 subfamily.</text>
</comment>
<dbReference type="Pfam" id="PF13476">
    <property type="entry name" value="AAA_23"/>
    <property type="match status" value="1"/>
</dbReference>
<protein>
    <recommendedName>
        <fullName evidence="5">DNA repair protein RAD50</fullName>
    </recommendedName>
</protein>
<evidence type="ECO:0000313" key="24">
    <source>
        <dbReference type="Proteomes" id="UP000678499"/>
    </source>
</evidence>
<dbReference type="GO" id="GO:0000794">
    <property type="term" value="C:condensed nuclear chromosome"/>
    <property type="evidence" value="ECO:0007669"/>
    <property type="project" value="TreeGrafter"/>
</dbReference>
<dbReference type="NCBIfam" id="TIGR00606">
    <property type="entry name" value="rad50"/>
    <property type="match status" value="1"/>
</dbReference>
<keyword evidence="14 19" id="KW-0175">Coiled coil</keyword>
<proteinExistence type="inferred from homology"/>
<evidence type="ECO:0000256" key="4">
    <source>
        <dbReference type="ARBA" id="ARBA00009439"/>
    </source>
</evidence>
<feature type="coiled-coil region" evidence="19">
    <location>
        <begin position="318"/>
        <end position="359"/>
    </location>
</feature>
<comment type="subcellular location">
    <subcellularLocation>
        <location evidence="3">Chromosome</location>
    </subcellularLocation>
    <subcellularLocation>
        <location evidence="2">Nucleus</location>
    </subcellularLocation>
</comment>
<feature type="coiled-coil region" evidence="19">
    <location>
        <begin position="192"/>
        <end position="274"/>
    </location>
</feature>
<feature type="compositionally biased region" description="Low complexity" evidence="20">
    <location>
        <begin position="1822"/>
        <end position="1845"/>
    </location>
</feature>
<reference evidence="23" key="1">
    <citation type="submission" date="2020-11" db="EMBL/GenBank/DDBJ databases">
        <authorList>
            <person name="Tran Van P."/>
        </authorList>
    </citation>
    <scope>NUCLEOTIDE SEQUENCE</scope>
</reference>
<evidence type="ECO:0000256" key="10">
    <source>
        <dbReference type="ARBA" id="ARBA00022801"/>
    </source>
</evidence>
<dbReference type="Pfam" id="PF02731">
    <property type="entry name" value="SKIP_SNW"/>
    <property type="match status" value="1"/>
</dbReference>
<dbReference type="GO" id="GO:0005524">
    <property type="term" value="F:ATP binding"/>
    <property type="evidence" value="ECO:0007669"/>
    <property type="project" value="UniProtKB-KW"/>
</dbReference>
<keyword evidence="7" id="KW-0479">Metal-binding</keyword>
<dbReference type="InterPro" id="IPR038729">
    <property type="entry name" value="Rad50/SbcC_AAA"/>
</dbReference>
<keyword evidence="9" id="KW-0227">DNA damage</keyword>
<dbReference type="PANTHER" id="PTHR18867">
    <property type="entry name" value="RAD50"/>
    <property type="match status" value="1"/>
</dbReference>
<evidence type="ECO:0000256" key="1">
    <source>
        <dbReference type="ARBA" id="ARBA00001947"/>
    </source>
</evidence>
<dbReference type="GO" id="GO:0005681">
    <property type="term" value="C:spliceosomal complex"/>
    <property type="evidence" value="ECO:0007669"/>
    <property type="project" value="InterPro"/>
</dbReference>
<evidence type="ECO:0000259" key="22">
    <source>
        <dbReference type="Pfam" id="PF13476"/>
    </source>
</evidence>
<feature type="compositionally biased region" description="Basic and acidic residues" evidence="20">
    <location>
        <begin position="1857"/>
        <end position="1869"/>
    </location>
</feature>
<keyword evidence="17" id="KW-0469">Meiosis</keyword>
<dbReference type="InterPro" id="IPR004015">
    <property type="entry name" value="SKI-int_prot_SKIP_SNW-dom"/>
</dbReference>
<evidence type="ECO:0000256" key="13">
    <source>
        <dbReference type="ARBA" id="ARBA00022842"/>
    </source>
</evidence>
<dbReference type="OrthoDB" id="666364at2759"/>
<evidence type="ECO:0000256" key="2">
    <source>
        <dbReference type="ARBA" id="ARBA00004123"/>
    </source>
</evidence>
<name>A0A7R9BFD6_9CRUS</name>
<dbReference type="InterPro" id="IPR027417">
    <property type="entry name" value="P-loop_NTPase"/>
</dbReference>
<dbReference type="FunFam" id="3.40.50.300:FF:000593">
    <property type="entry name" value="DNA repair protein RAD50"/>
    <property type="match status" value="1"/>
</dbReference>
<dbReference type="GO" id="GO:0051880">
    <property type="term" value="F:G-quadruplex DNA binding"/>
    <property type="evidence" value="ECO:0007669"/>
    <property type="project" value="TreeGrafter"/>
</dbReference>
<evidence type="ECO:0000256" key="14">
    <source>
        <dbReference type="ARBA" id="ARBA00023054"/>
    </source>
</evidence>
<keyword evidence="24" id="KW-1185">Reference proteome</keyword>
<evidence type="ECO:0000256" key="11">
    <source>
        <dbReference type="ARBA" id="ARBA00022833"/>
    </source>
</evidence>
<keyword evidence="13" id="KW-0460">Magnesium</keyword>
<evidence type="ECO:0000256" key="5">
    <source>
        <dbReference type="ARBA" id="ARBA00017893"/>
    </source>
</evidence>
<evidence type="ECO:0000256" key="20">
    <source>
        <dbReference type="SAM" id="MobiDB-lite"/>
    </source>
</evidence>
<feature type="region of interest" description="Disordered" evidence="20">
    <location>
        <begin position="929"/>
        <end position="965"/>
    </location>
</feature>
<feature type="region of interest" description="Disordered" evidence="20">
    <location>
        <begin position="1798"/>
        <end position="1875"/>
    </location>
</feature>
<evidence type="ECO:0000313" key="23">
    <source>
        <dbReference type="EMBL" id="CAD7273331.1"/>
    </source>
</evidence>
<feature type="coiled-coil region" evidence="19">
    <location>
        <begin position="838"/>
        <end position="903"/>
    </location>
</feature>
<evidence type="ECO:0000256" key="8">
    <source>
        <dbReference type="ARBA" id="ARBA00022741"/>
    </source>
</evidence>
<organism evidence="23">
    <name type="scientific">Notodromas monacha</name>
    <dbReference type="NCBI Taxonomy" id="399045"/>
    <lineage>
        <taxon>Eukaryota</taxon>
        <taxon>Metazoa</taxon>
        <taxon>Ecdysozoa</taxon>
        <taxon>Arthropoda</taxon>
        <taxon>Crustacea</taxon>
        <taxon>Oligostraca</taxon>
        <taxon>Ostracoda</taxon>
        <taxon>Podocopa</taxon>
        <taxon>Podocopida</taxon>
        <taxon>Cypridocopina</taxon>
        <taxon>Cypridoidea</taxon>
        <taxon>Cyprididae</taxon>
        <taxon>Notodromas</taxon>
    </lineage>
</organism>
<feature type="domain" description="Rad50/SbcC-type AAA" evidence="22">
    <location>
        <begin position="8"/>
        <end position="244"/>
    </location>
</feature>
<dbReference type="GO" id="GO:0070192">
    <property type="term" value="P:chromosome organization involved in meiotic cell cycle"/>
    <property type="evidence" value="ECO:0007669"/>
    <property type="project" value="TreeGrafter"/>
</dbReference>